<evidence type="ECO:0000313" key="2">
    <source>
        <dbReference type="EMBL" id="TCC29063.1"/>
    </source>
</evidence>
<dbReference type="EMBL" id="SJKC01000010">
    <property type="protein sequence ID" value="TCC29063.1"/>
    <property type="molecule type" value="Genomic_DNA"/>
</dbReference>
<name>A0A4R0I829_9ACTN</name>
<dbReference type="Proteomes" id="UP000294225">
    <property type="component" value="Unassembled WGS sequence"/>
</dbReference>
<evidence type="ECO:0000313" key="3">
    <source>
        <dbReference type="Proteomes" id="UP000294225"/>
    </source>
</evidence>
<gene>
    <name evidence="2" type="ORF">E0H92_43600</name>
</gene>
<sequence>MTARFRIIIDSELRRKIAMLEQAAASRPDSLRARELEALKLGLRALAGGREDDFDGKRLGYSPGHHDLRDCAEIKLPVVPEFRYGHDLGPSHRLLYREYEPEDGGLPYREAICFEHRGDDLPFGVAGARLGREIGQPVPELAHLPNHRPTFLRGAAEPTGPPRLPLPPDLRKALAAASNVAPATGAVTAQPSTRPPSFTARRGIPPAESASQCFTRRTGAP</sequence>
<reference evidence="2 3" key="1">
    <citation type="submission" date="2019-02" db="EMBL/GenBank/DDBJ databases">
        <title>Kribbella capetownensis sp. nov. and Kribbella speibonae sp. nov., isolated from soil.</title>
        <authorList>
            <person name="Curtis S.M."/>
            <person name="Norton I."/>
            <person name="Everest G.J."/>
            <person name="Meyers P.R."/>
        </authorList>
    </citation>
    <scope>NUCLEOTIDE SEQUENCE [LARGE SCALE GENOMIC DNA]</scope>
    <source>
        <strain evidence="2 3">YM55</strain>
    </source>
</reference>
<feature type="region of interest" description="Disordered" evidence="1">
    <location>
        <begin position="182"/>
        <end position="221"/>
    </location>
</feature>
<dbReference type="RefSeq" id="WP_131500448.1">
    <property type="nucleotide sequence ID" value="NZ_SJKC01000010.1"/>
</dbReference>
<dbReference type="AlphaFoldDB" id="A0A4R0I829"/>
<evidence type="ECO:0000256" key="1">
    <source>
        <dbReference type="SAM" id="MobiDB-lite"/>
    </source>
</evidence>
<comment type="caution">
    <text evidence="2">The sequence shown here is derived from an EMBL/GenBank/DDBJ whole genome shotgun (WGS) entry which is preliminary data.</text>
</comment>
<feature type="compositionally biased region" description="Polar residues" evidence="1">
    <location>
        <begin position="187"/>
        <end position="196"/>
    </location>
</feature>
<protein>
    <submittedName>
        <fullName evidence="2">Uncharacterized protein</fullName>
    </submittedName>
</protein>
<accession>A0A4R0I829</accession>
<organism evidence="2 3">
    <name type="scientific">Kribbella speibonae</name>
    <dbReference type="NCBI Taxonomy" id="1572660"/>
    <lineage>
        <taxon>Bacteria</taxon>
        <taxon>Bacillati</taxon>
        <taxon>Actinomycetota</taxon>
        <taxon>Actinomycetes</taxon>
        <taxon>Propionibacteriales</taxon>
        <taxon>Kribbellaceae</taxon>
        <taxon>Kribbella</taxon>
    </lineage>
</organism>
<proteinExistence type="predicted"/>